<organism evidence="1 2">
    <name type="scientific">Halosquirtibacter laminarini</name>
    <dbReference type="NCBI Taxonomy" id="3374600"/>
    <lineage>
        <taxon>Bacteria</taxon>
        <taxon>Pseudomonadati</taxon>
        <taxon>Bacteroidota</taxon>
        <taxon>Bacteroidia</taxon>
        <taxon>Marinilabiliales</taxon>
        <taxon>Prolixibacteraceae</taxon>
        <taxon>Halosquirtibacter</taxon>
    </lineage>
</organism>
<proteinExistence type="predicted"/>
<dbReference type="EMBL" id="CP081303">
    <property type="protein sequence ID" value="QZE13538.1"/>
    <property type="molecule type" value="Genomic_DNA"/>
</dbReference>
<evidence type="ECO:0000313" key="1">
    <source>
        <dbReference type="EMBL" id="QZE13538.1"/>
    </source>
</evidence>
<name>A0AC61NDD3_9BACT</name>
<accession>A0AC61NDD3</accession>
<keyword evidence="2" id="KW-1185">Reference proteome</keyword>
<dbReference type="Proteomes" id="UP000826212">
    <property type="component" value="Chromosome"/>
</dbReference>
<evidence type="ECO:0000313" key="2">
    <source>
        <dbReference type="Proteomes" id="UP000826212"/>
    </source>
</evidence>
<sequence>MAYYQKREGDEQSASISLYDLNYIPTMEHCMQHICAIERDILISSNGVQRLHQKMDCYDMVDMIDKNYNMEAQKRVRSCMQEFLLYHQHTDNLLSSLSLTRSHGISCFIPTQNTSCYASFYQNLCWSQRTGYGNSLFNISK</sequence>
<reference evidence="1" key="1">
    <citation type="submission" date="2021-08" db="EMBL/GenBank/DDBJ databases">
        <title>Novel anaerobic bacterium isolated from sea squirt in East Sea, Republic of Korea.</title>
        <authorList>
            <person name="Nguyen T.H."/>
            <person name="Li Z."/>
            <person name="Lee Y.-J."/>
            <person name="Ko J."/>
            <person name="Kim S.-G."/>
        </authorList>
    </citation>
    <scope>NUCLEOTIDE SEQUENCE</scope>
    <source>
        <strain evidence="1">KCTC 25031</strain>
    </source>
</reference>
<gene>
    <name evidence="1" type="ORF">K4L44_13275</name>
</gene>
<protein>
    <submittedName>
        <fullName evidence="1">Uncharacterized protein</fullName>
    </submittedName>
</protein>